<evidence type="ECO:0000313" key="2">
    <source>
        <dbReference type="WBParaSite" id="RSKR_0000322850.1"/>
    </source>
</evidence>
<name>A0AC35TQR4_9BILA</name>
<accession>A0AC35TQR4</accession>
<sequence length="189" mass="21315">MTIISTICYRKHSKHYKKEIVQKILQSDNEYLSSAEKSVDILIFESSSSSNPPLYSIDAESQFQSLIANSPCSYVFVDGSTKFRDKHPSAGFGYFACANNCYHIRGRTLEPCSSDKAEVQAFLDVVKVCKNLETPVIFLTDSSYVFNSINSGWSHRLATEEQGPHKSLWAEIQNQLPNPTRHGSQKRQP</sequence>
<dbReference type="WBParaSite" id="RSKR_0000322850.1">
    <property type="protein sequence ID" value="RSKR_0000322850.1"/>
    <property type="gene ID" value="RSKR_0000322850"/>
</dbReference>
<protein>
    <submittedName>
        <fullName evidence="2">RNase H domain-containing protein</fullName>
    </submittedName>
</protein>
<organism evidence="1 2">
    <name type="scientific">Rhabditophanes sp. KR3021</name>
    <dbReference type="NCBI Taxonomy" id="114890"/>
    <lineage>
        <taxon>Eukaryota</taxon>
        <taxon>Metazoa</taxon>
        <taxon>Ecdysozoa</taxon>
        <taxon>Nematoda</taxon>
        <taxon>Chromadorea</taxon>
        <taxon>Rhabditida</taxon>
        <taxon>Tylenchina</taxon>
        <taxon>Panagrolaimomorpha</taxon>
        <taxon>Strongyloidoidea</taxon>
        <taxon>Alloionematidae</taxon>
        <taxon>Rhabditophanes</taxon>
    </lineage>
</organism>
<evidence type="ECO:0000313" key="1">
    <source>
        <dbReference type="Proteomes" id="UP000095286"/>
    </source>
</evidence>
<reference evidence="2" key="1">
    <citation type="submission" date="2016-11" db="UniProtKB">
        <authorList>
            <consortium name="WormBaseParasite"/>
        </authorList>
    </citation>
    <scope>IDENTIFICATION</scope>
    <source>
        <strain evidence="2">KR3021</strain>
    </source>
</reference>
<proteinExistence type="predicted"/>
<dbReference type="Proteomes" id="UP000095286">
    <property type="component" value="Unplaced"/>
</dbReference>